<evidence type="ECO:0000256" key="2">
    <source>
        <dbReference type="ARBA" id="ARBA00022692"/>
    </source>
</evidence>
<evidence type="ECO:0000259" key="6">
    <source>
        <dbReference type="Pfam" id="PF00916"/>
    </source>
</evidence>
<reference evidence="7" key="1">
    <citation type="journal article" date="2014" name="Int. J. Syst. Evol. Microbiol.">
        <title>Complete genome sequence of Corynebacterium casei LMG S-19264T (=DSM 44701T), isolated from a smear-ripened cheese.</title>
        <authorList>
            <consortium name="US DOE Joint Genome Institute (JGI-PGF)"/>
            <person name="Walter F."/>
            <person name="Albersmeier A."/>
            <person name="Kalinowski J."/>
            <person name="Ruckert C."/>
        </authorList>
    </citation>
    <scope>NUCLEOTIDE SEQUENCE</scope>
    <source>
        <strain evidence="7">NBRC 108769</strain>
    </source>
</reference>
<dbReference type="InterPro" id="IPR011547">
    <property type="entry name" value="SLC26A/SulP_dom"/>
</dbReference>
<dbReference type="AlphaFoldDB" id="A0AA37STR4"/>
<comment type="caution">
    <text evidence="7">The sequence shown here is derived from an EMBL/GenBank/DDBJ whole genome shotgun (WGS) entry which is preliminary data.</text>
</comment>
<feature type="transmembrane region" description="Helical" evidence="5">
    <location>
        <begin position="52"/>
        <end position="68"/>
    </location>
</feature>
<feature type="transmembrane region" description="Helical" evidence="5">
    <location>
        <begin position="178"/>
        <end position="196"/>
    </location>
</feature>
<evidence type="ECO:0000256" key="1">
    <source>
        <dbReference type="ARBA" id="ARBA00004141"/>
    </source>
</evidence>
<feature type="transmembrane region" description="Helical" evidence="5">
    <location>
        <begin position="268"/>
        <end position="287"/>
    </location>
</feature>
<evidence type="ECO:0000256" key="3">
    <source>
        <dbReference type="ARBA" id="ARBA00022989"/>
    </source>
</evidence>
<comment type="subcellular location">
    <subcellularLocation>
        <location evidence="1">Membrane</location>
        <topology evidence="1">Multi-pass membrane protein</topology>
    </subcellularLocation>
</comment>
<feature type="transmembrane region" description="Helical" evidence="5">
    <location>
        <begin position="73"/>
        <end position="91"/>
    </location>
</feature>
<dbReference type="GO" id="GO:0055085">
    <property type="term" value="P:transmembrane transport"/>
    <property type="evidence" value="ECO:0007669"/>
    <property type="project" value="InterPro"/>
</dbReference>
<evidence type="ECO:0000313" key="8">
    <source>
        <dbReference type="Proteomes" id="UP001156666"/>
    </source>
</evidence>
<keyword evidence="8" id="KW-1185">Reference proteome</keyword>
<dbReference type="Proteomes" id="UP001156666">
    <property type="component" value="Unassembled WGS sequence"/>
</dbReference>
<gene>
    <name evidence="7" type="ORF">GCM10007940_26780</name>
</gene>
<dbReference type="EMBL" id="BSOH01000015">
    <property type="protein sequence ID" value="GLR18063.1"/>
    <property type="molecule type" value="Genomic_DNA"/>
</dbReference>
<dbReference type="PANTHER" id="PTHR11814">
    <property type="entry name" value="SULFATE TRANSPORTER"/>
    <property type="match status" value="1"/>
</dbReference>
<feature type="transmembrane region" description="Helical" evidence="5">
    <location>
        <begin position="401"/>
        <end position="434"/>
    </location>
</feature>
<organism evidence="7 8">
    <name type="scientific">Portibacter lacus</name>
    <dbReference type="NCBI Taxonomy" id="1099794"/>
    <lineage>
        <taxon>Bacteria</taxon>
        <taxon>Pseudomonadati</taxon>
        <taxon>Bacteroidota</taxon>
        <taxon>Saprospiria</taxon>
        <taxon>Saprospirales</taxon>
        <taxon>Haliscomenobacteraceae</taxon>
        <taxon>Portibacter</taxon>
    </lineage>
</organism>
<evidence type="ECO:0000256" key="5">
    <source>
        <dbReference type="SAM" id="Phobius"/>
    </source>
</evidence>
<feature type="transmembrane region" description="Helical" evidence="5">
    <location>
        <begin position="103"/>
        <end position="125"/>
    </location>
</feature>
<feature type="transmembrane region" description="Helical" evidence="5">
    <location>
        <begin position="370"/>
        <end position="389"/>
    </location>
</feature>
<dbReference type="InterPro" id="IPR001902">
    <property type="entry name" value="SLC26A/SulP_fam"/>
</dbReference>
<keyword evidence="4 5" id="KW-0472">Membrane</keyword>
<accession>A0AA37STR4</accession>
<proteinExistence type="predicted"/>
<sequence>MGDQSLHHVTPEKGWKGLVQNWKSDFLAAISVSFVALPLGLGVAVASGVPPISGLISAIIGGVVVTLFRGSHLAINGPAAGLIAVILSAIVTLDDGTGQAINYMLAATVIAGFIQVILGFLKLGYIAETIPSSVIQGVMVAIGIIIFTSQIYVAFGMTATGANTVENLFQLFGRLSEINPIIALISIIGIILLVVIPRINSRLLHFFPATLWVLLISIVVVYSFNFFDEHSIHIFDSDYIVGPQYLIGIPDDLSKALLFPNFSKINTFPFWVAVISITLIATIQTLAMAKAVDKLDPYRRKSNLNKDLIGMGIGTIVSSAIGGLPVITVVVRSTVNITNNAKTKWSNFYHGLLIILFLFLLAPAIQKVPLAALAAILVYIGFRLASPGVFKKIYDSGIEQLLFMIVTIIITLYTDLLMGIIGGTLFTLMVQILLARLPARKFIMVALRNDAQLASRKDGSFDIKVRGVANFLSIPKFNKLIANIPTGKNVHIDLSETRLVGLSYIERLYEYVNAQGETGGEVELSGLENHVSSSTHNKALKIHLSPSSPKLSPRQDHLRDLASKLNFTFDPQANWNTSYLKNFRFFEIRPIERKSNVLRGSFSDQKVQWEVADVIFNEGAAFTAEVFHTTVMTLRLSDTIPMFVMEKEGLFDKIFDRVMAFTGYKDIDFDMYTGFSSKFLLMGEDEEAVRAFFNQQLIRFFEDSPIYHIESNGEALLIFNKLKLARTDEVQKMLEFSEKLLKRIESRTLIEKATGK</sequence>
<name>A0AA37STR4_9BACT</name>
<protein>
    <recommendedName>
        <fullName evidence="6">SLC26A/SulP transporter domain-containing protein</fullName>
    </recommendedName>
</protein>
<reference evidence="7" key="2">
    <citation type="submission" date="2023-01" db="EMBL/GenBank/DDBJ databases">
        <title>Draft genome sequence of Portibacter lacus strain NBRC 108769.</title>
        <authorList>
            <person name="Sun Q."/>
            <person name="Mori K."/>
        </authorList>
    </citation>
    <scope>NUCLEOTIDE SEQUENCE</scope>
    <source>
        <strain evidence="7">NBRC 108769</strain>
    </source>
</reference>
<feature type="transmembrane region" description="Helical" evidence="5">
    <location>
        <begin position="203"/>
        <end position="224"/>
    </location>
</feature>
<feature type="transmembrane region" description="Helical" evidence="5">
    <location>
        <begin position="308"/>
        <end position="328"/>
    </location>
</feature>
<evidence type="ECO:0000313" key="7">
    <source>
        <dbReference type="EMBL" id="GLR18063.1"/>
    </source>
</evidence>
<dbReference type="RefSeq" id="WP_235294507.1">
    <property type="nucleotide sequence ID" value="NZ_BSOH01000015.1"/>
</dbReference>
<feature type="domain" description="SLC26A/SulP transporter" evidence="6">
    <location>
        <begin position="23"/>
        <end position="395"/>
    </location>
</feature>
<evidence type="ECO:0000256" key="4">
    <source>
        <dbReference type="ARBA" id="ARBA00023136"/>
    </source>
</evidence>
<feature type="transmembrane region" description="Helical" evidence="5">
    <location>
        <begin position="137"/>
        <end position="158"/>
    </location>
</feature>
<keyword evidence="2 5" id="KW-0812">Transmembrane</keyword>
<dbReference type="GO" id="GO:0016020">
    <property type="term" value="C:membrane"/>
    <property type="evidence" value="ECO:0007669"/>
    <property type="project" value="UniProtKB-SubCell"/>
</dbReference>
<keyword evidence="3 5" id="KW-1133">Transmembrane helix</keyword>
<dbReference type="Pfam" id="PF00916">
    <property type="entry name" value="Sulfate_transp"/>
    <property type="match status" value="1"/>
</dbReference>